<dbReference type="Gramene" id="LPERR05G23950.1">
    <property type="protein sequence ID" value="LPERR05G23950.1"/>
    <property type="gene ID" value="LPERR05G23950"/>
</dbReference>
<reference evidence="2 3" key="1">
    <citation type="submission" date="2012-08" db="EMBL/GenBank/DDBJ databases">
        <title>Oryza genome evolution.</title>
        <authorList>
            <person name="Wing R.A."/>
        </authorList>
    </citation>
    <scope>NUCLEOTIDE SEQUENCE</scope>
</reference>
<accession>A0A0D9WKN2</accession>
<keyword evidence="1" id="KW-0472">Membrane</keyword>
<name>A0A0D9WKN2_9ORYZ</name>
<dbReference type="HOGENOM" id="CLU_010199_3_1_1"/>
<keyword evidence="3" id="KW-1185">Reference proteome</keyword>
<dbReference type="Proteomes" id="UP000032180">
    <property type="component" value="Chromosome 5"/>
</dbReference>
<sequence length="227" mass="27431">MDGGSTFVVEFKDLHAMFRREELDTNLIAVWCMMQHDMADKAKLDITYLNPLRISKPAHTFQINRNSEAYKEMSDAEIDEVVRKEAERKRMYVGVYIARLMLIMNHWLCFVLFPRLLQVIVLDPMDVDPSKYLEFIDIIDYTVLCGYYVWHFLKCEGRYYNNPEDDHDRNINDQEIQMMISDFCWFFRCEICHKRGRFFNTNSYMVDDPKYTKLIEWEKNKEWPRGH</sequence>
<evidence type="ECO:0000256" key="1">
    <source>
        <dbReference type="SAM" id="Phobius"/>
    </source>
</evidence>
<dbReference type="EnsemblPlants" id="LPERR05G23950.1">
    <property type="protein sequence ID" value="LPERR05G23950.1"/>
    <property type="gene ID" value="LPERR05G23950"/>
</dbReference>
<reference evidence="3" key="2">
    <citation type="submission" date="2013-12" db="EMBL/GenBank/DDBJ databases">
        <authorList>
            <person name="Yu Y."/>
            <person name="Lee S."/>
            <person name="de Baynast K."/>
            <person name="Wissotski M."/>
            <person name="Liu L."/>
            <person name="Talag J."/>
            <person name="Goicoechea J."/>
            <person name="Angelova A."/>
            <person name="Jetty R."/>
            <person name="Kudrna D."/>
            <person name="Golser W."/>
            <person name="Rivera L."/>
            <person name="Zhang J."/>
            <person name="Wing R."/>
        </authorList>
    </citation>
    <scope>NUCLEOTIDE SEQUENCE</scope>
</reference>
<proteinExistence type="predicted"/>
<keyword evidence="1" id="KW-1133">Transmembrane helix</keyword>
<feature type="transmembrane region" description="Helical" evidence="1">
    <location>
        <begin position="93"/>
        <end position="113"/>
    </location>
</feature>
<feature type="transmembrane region" description="Helical" evidence="1">
    <location>
        <begin position="133"/>
        <end position="150"/>
    </location>
</feature>
<protein>
    <submittedName>
        <fullName evidence="2">Uncharacterized protein</fullName>
    </submittedName>
</protein>
<keyword evidence="1" id="KW-0812">Transmembrane</keyword>
<dbReference type="AlphaFoldDB" id="A0A0D9WKN2"/>
<reference evidence="2" key="3">
    <citation type="submission" date="2015-04" db="UniProtKB">
        <authorList>
            <consortium name="EnsemblPlants"/>
        </authorList>
    </citation>
    <scope>IDENTIFICATION</scope>
</reference>
<evidence type="ECO:0000313" key="3">
    <source>
        <dbReference type="Proteomes" id="UP000032180"/>
    </source>
</evidence>
<evidence type="ECO:0000313" key="2">
    <source>
        <dbReference type="EnsemblPlants" id="LPERR05G23950.1"/>
    </source>
</evidence>
<organism evidence="2 3">
    <name type="scientific">Leersia perrieri</name>
    <dbReference type="NCBI Taxonomy" id="77586"/>
    <lineage>
        <taxon>Eukaryota</taxon>
        <taxon>Viridiplantae</taxon>
        <taxon>Streptophyta</taxon>
        <taxon>Embryophyta</taxon>
        <taxon>Tracheophyta</taxon>
        <taxon>Spermatophyta</taxon>
        <taxon>Magnoliopsida</taxon>
        <taxon>Liliopsida</taxon>
        <taxon>Poales</taxon>
        <taxon>Poaceae</taxon>
        <taxon>BOP clade</taxon>
        <taxon>Oryzoideae</taxon>
        <taxon>Oryzeae</taxon>
        <taxon>Oryzinae</taxon>
        <taxon>Leersia</taxon>
    </lineage>
</organism>